<dbReference type="AlphaFoldDB" id="A0A2P8E310"/>
<proteinExistence type="predicted"/>
<dbReference type="PANTHER" id="PTHR30535">
    <property type="entry name" value="VITAMIN B12-BINDING PROTEIN"/>
    <property type="match status" value="1"/>
</dbReference>
<dbReference type="PANTHER" id="PTHR30535:SF34">
    <property type="entry name" value="MOLYBDATE-BINDING PROTEIN MOLA"/>
    <property type="match status" value="1"/>
</dbReference>
<name>A0A2P8E310_9BACT</name>
<dbReference type="Pfam" id="PF01497">
    <property type="entry name" value="Peripla_BP_2"/>
    <property type="match status" value="1"/>
</dbReference>
<dbReference type="Gene3D" id="3.40.50.1980">
    <property type="entry name" value="Nitrogenase molybdenum iron protein domain"/>
    <property type="match status" value="2"/>
</dbReference>
<keyword evidence="3" id="KW-1185">Reference proteome</keyword>
<accession>A0A2P8E310</accession>
<organism evidence="2 3">
    <name type="scientific">Cecembia rubra</name>
    <dbReference type="NCBI Taxonomy" id="1485585"/>
    <lineage>
        <taxon>Bacteria</taxon>
        <taxon>Pseudomonadati</taxon>
        <taxon>Bacteroidota</taxon>
        <taxon>Cytophagia</taxon>
        <taxon>Cytophagales</taxon>
        <taxon>Cyclobacteriaceae</taxon>
        <taxon>Cecembia</taxon>
    </lineage>
</organism>
<dbReference type="InterPro" id="IPR050902">
    <property type="entry name" value="ABC_Transporter_SBP"/>
</dbReference>
<comment type="caution">
    <text evidence="2">The sequence shown here is derived from an EMBL/GenBank/DDBJ whole genome shotgun (WGS) entry which is preliminary data.</text>
</comment>
<evidence type="ECO:0000313" key="2">
    <source>
        <dbReference type="EMBL" id="PSL03862.1"/>
    </source>
</evidence>
<dbReference type="SUPFAM" id="SSF53807">
    <property type="entry name" value="Helical backbone' metal receptor"/>
    <property type="match status" value="1"/>
</dbReference>
<dbReference type="EMBL" id="PYGF01000006">
    <property type="protein sequence ID" value="PSL03862.1"/>
    <property type="molecule type" value="Genomic_DNA"/>
</dbReference>
<protein>
    <submittedName>
        <fullName evidence="2">Iron complex transport system substrate-binding protein</fullName>
    </submittedName>
</protein>
<sequence>MLKIKPIDKFSLINLILLWIVLFFGSCGQSADKINNSSGKERLRTITDMRNVLVNVPKFPQRVITVSDGMIESVLGSFGELDKVIALGSRCIQQNFTYDIPGKNKTYRYTDGMNPVRMLYPEIAELPLIAWSGMPLQLEQMVTLKPDLVILREGCCTLNNLDDPKNKQVLSMLESLGIPVVVLRGTTSYDPPNLDMLNQEIQLLGDLFDKKEEAIHLITFLNETVHNIKNRTSGFRKDEKPNVLMLGLSPIARESGSAGVTRGTDTMEGYFIEQIIHAKNAIRGKGGRSASLMLSEEQILALDPDVIILHTATGYHPPEEIYEAPYYSRLQNLRAVREKNVIALPWTPCNCSKRLEYPIEVMMIAKSAHPEAFADIQIHEWVLDFYQQIYHVDREMAIKLRSAQWLDWTINQF</sequence>
<feature type="domain" description="Fe/B12 periplasmic-binding" evidence="1">
    <location>
        <begin position="62"/>
        <end position="372"/>
    </location>
</feature>
<dbReference type="PROSITE" id="PS50983">
    <property type="entry name" value="FE_B12_PBP"/>
    <property type="match status" value="1"/>
</dbReference>
<gene>
    <name evidence="2" type="ORF">CLV48_106102</name>
</gene>
<dbReference type="Proteomes" id="UP000240708">
    <property type="component" value="Unassembled WGS sequence"/>
</dbReference>
<dbReference type="OrthoDB" id="9787830at2"/>
<dbReference type="InterPro" id="IPR002491">
    <property type="entry name" value="ABC_transptr_periplasmic_BD"/>
</dbReference>
<evidence type="ECO:0000313" key="3">
    <source>
        <dbReference type="Proteomes" id="UP000240708"/>
    </source>
</evidence>
<dbReference type="RefSeq" id="WP_106567538.1">
    <property type="nucleotide sequence ID" value="NZ_JAUVYL010000067.1"/>
</dbReference>
<dbReference type="PROSITE" id="PS51257">
    <property type="entry name" value="PROKAR_LIPOPROTEIN"/>
    <property type="match status" value="1"/>
</dbReference>
<reference evidence="2 3" key="1">
    <citation type="submission" date="2018-03" db="EMBL/GenBank/DDBJ databases">
        <title>Genomic Encyclopedia of Archaeal and Bacterial Type Strains, Phase II (KMG-II): from individual species to whole genera.</title>
        <authorList>
            <person name="Goeker M."/>
        </authorList>
    </citation>
    <scope>NUCLEOTIDE SEQUENCE [LARGE SCALE GENOMIC DNA]</scope>
    <source>
        <strain evidence="2 3">DSM 28057</strain>
    </source>
</reference>
<evidence type="ECO:0000259" key="1">
    <source>
        <dbReference type="PROSITE" id="PS50983"/>
    </source>
</evidence>